<dbReference type="AlphaFoldDB" id="A0A017TFW9"/>
<dbReference type="Proteomes" id="UP000019678">
    <property type="component" value="Unassembled WGS sequence"/>
</dbReference>
<reference evidence="1 2" key="1">
    <citation type="submission" date="2013-05" db="EMBL/GenBank/DDBJ databases">
        <title>Genome assembly of Chondromyces apiculatus DSM 436.</title>
        <authorList>
            <person name="Sharma G."/>
            <person name="Khatri I."/>
            <person name="Kaur C."/>
            <person name="Mayilraj S."/>
            <person name="Subramanian S."/>
        </authorList>
    </citation>
    <scope>NUCLEOTIDE SEQUENCE [LARGE SCALE GENOMIC DNA]</scope>
    <source>
        <strain evidence="1 2">DSM 436</strain>
    </source>
</reference>
<evidence type="ECO:0000313" key="2">
    <source>
        <dbReference type="Proteomes" id="UP000019678"/>
    </source>
</evidence>
<comment type="caution">
    <text evidence="1">The sequence shown here is derived from an EMBL/GenBank/DDBJ whole genome shotgun (WGS) entry which is preliminary data.</text>
</comment>
<evidence type="ECO:0000313" key="1">
    <source>
        <dbReference type="EMBL" id="EYF08114.1"/>
    </source>
</evidence>
<name>A0A017TFW9_9BACT</name>
<gene>
    <name evidence="1" type="ORF">CAP_5874</name>
</gene>
<sequence length="159" mass="16925">MTAAPSLFDVTPALRLTYDVGSERSPVDPFGRTLLVLTGTGSAELTVRSARRSPGAWQGHLDLSVLARVLGALHRAGFPSTVSSQVFVPDATIGRIQLEQGEIQAHVSLDRYRAEKMPGYGEAYAVLDALAFLLSGGTTAPPRPDLPLPQAITHVKPLI</sequence>
<dbReference type="EMBL" id="ASRX01000005">
    <property type="protein sequence ID" value="EYF08114.1"/>
    <property type="molecule type" value="Genomic_DNA"/>
</dbReference>
<keyword evidence="2" id="KW-1185">Reference proteome</keyword>
<dbReference type="STRING" id="1192034.CAP_5874"/>
<protein>
    <submittedName>
        <fullName evidence="1">Uncharacterized protein</fullName>
    </submittedName>
</protein>
<proteinExistence type="predicted"/>
<accession>A0A017TFW9</accession>
<dbReference type="RefSeq" id="WP_044236050.1">
    <property type="nucleotide sequence ID" value="NZ_ASRX01000005.1"/>
</dbReference>
<organism evidence="1 2">
    <name type="scientific">Chondromyces apiculatus DSM 436</name>
    <dbReference type="NCBI Taxonomy" id="1192034"/>
    <lineage>
        <taxon>Bacteria</taxon>
        <taxon>Pseudomonadati</taxon>
        <taxon>Myxococcota</taxon>
        <taxon>Polyangia</taxon>
        <taxon>Polyangiales</taxon>
        <taxon>Polyangiaceae</taxon>
        <taxon>Chondromyces</taxon>
    </lineage>
</organism>
<dbReference type="OrthoDB" id="9429530at2"/>